<comment type="similarity">
    <text evidence="1">Belongs to the protein kinase superfamily. RIO-type Ser/Thr kinase family.</text>
</comment>
<dbReference type="Proteomes" id="UP000245474">
    <property type="component" value="Unassembled WGS sequence"/>
</dbReference>
<protein>
    <recommendedName>
        <fullName evidence="2">non-specific serine/threonine protein kinase</fullName>
        <ecNumber evidence="2">2.7.11.1</ecNumber>
    </recommendedName>
</protein>
<keyword evidence="8" id="KW-0067">ATP-binding</keyword>
<keyword evidence="7 13" id="KW-0418">Kinase</keyword>
<comment type="catalytic activity">
    <reaction evidence="11">
        <text>L-seryl-[protein] + ATP = O-phospho-L-seryl-[protein] + ADP + H(+)</text>
        <dbReference type="Rhea" id="RHEA:17989"/>
        <dbReference type="Rhea" id="RHEA-COMP:9863"/>
        <dbReference type="Rhea" id="RHEA-COMP:11604"/>
        <dbReference type="ChEBI" id="CHEBI:15378"/>
        <dbReference type="ChEBI" id="CHEBI:29999"/>
        <dbReference type="ChEBI" id="CHEBI:30616"/>
        <dbReference type="ChEBI" id="CHEBI:83421"/>
        <dbReference type="ChEBI" id="CHEBI:456216"/>
        <dbReference type="EC" id="2.7.11.1"/>
    </reaction>
</comment>
<evidence type="ECO:0000256" key="5">
    <source>
        <dbReference type="ARBA" id="ARBA00022723"/>
    </source>
</evidence>
<dbReference type="EMBL" id="QFFI01000003">
    <property type="protein sequence ID" value="PWG65214.1"/>
    <property type="molecule type" value="Genomic_DNA"/>
</dbReference>
<dbReference type="InterPro" id="IPR008266">
    <property type="entry name" value="Tyr_kinase_AS"/>
</dbReference>
<dbReference type="InterPro" id="IPR018935">
    <property type="entry name" value="RIO_kinase_CS"/>
</dbReference>
<feature type="domain" description="RIO kinase" evidence="12">
    <location>
        <begin position="2"/>
        <end position="234"/>
    </location>
</feature>
<keyword evidence="4" id="KW-0808">Transferase</keyword>
<dbReference type="OrthoDB" id="9795258at2"/>
<evidence type="ECO:0000256" key="11">
    <source>
        <dbReference type="ARBA" id="ARBA00048679"/>
    </source>
</evidence>
<reference evidence="13 14" key="1">
    <citation type="submission" date="2018-05" db="EMBL/GenBank/DDBJ databases">
        <title>Spiribacter halobius sp. nov., a moderately halophilic bacterium isolated from marine solar saltern.</title>
        <authorList>
            <person name="Zheng W.-S."/>
            <person name="Lu D.-C."/>
            <person name="Du Z.-J."/>
        </authorList>
    </citation>
    <scope>NUCLEOTIDE SEQUENCE [LARGE SCALE GENOMIC DNA]</scope>
    <source>
        <strain evidence="13 14">E85</strain>
    </source>
</reference>
<evidence type="ECO:0000256" key="2">
    <source>
        <dbReference type="ARBA" id="ARBA00012513"/>
    </source>
</evidence>
<dbReference type="GO" id="GO:0046872">
    <property type="term" value="F:metal ion binding"/>
    <property type="evidence" value="ECO:0007669"/>
    <property type="project" value="UniProtKB-KW"/>
</dbReference>
<keyword evidence="9" id="KW-0460">Magnesium</keyword>
<dbReference type="Pfam" id="PF01163">
    <property type="entry name" value="RIO1"/>
    <property type="match status" value="1"/>
</dbReference>
<evidence type="ECO:0000313" key="14">
    <source>
        <dbReference type="Proteomes" id="UP000245474"/>
    </source>
</evidence>
<organism evidence="13 14">
    <name type="scientific">Sediminicurvatus halobius</name>
    <dbReference type="NCBI Taxonomy" id="2182432"/>
    <lineage>
        <taxon>Bacteria</taxon>
        <taxon>Pseudomonadati</taxon>
        <taxon>Pseudomonadota</taxon>
        <taxon>Gammaproteobacteria</taxon>
        <taxon>Chromatiales</taxon>
        <taxon>Ectothiorhodospiraceae</taxon>
        <taxon>Sediminicurvatus</taxon>
    </lineage>
</organism>
<evidence type="ECO:0000256" key="8">
    <source>
        <dbReference type="ARBA" id="ARBA00022840"/>
    </source>
</evidence>
<accession>A0A2U2N8A0</accession>
<proteinExistence type="inferred from homology"/>
<evidence type="ECO:0000256" key="3">
    <source>
        <dbReference type="ARBA" id="ARBA00022527"/>
    </source>
</evidence>
<dbReference type="SMART" id="SM00090">
    <property type="entry name" value="RIO"/>
    <property type="match status" value="1"/>
</dbReference>
<keyword evidence="5" id="KW-0479">Metal-binding</keyword>
<dbReference type="InterPro" id="IPR048148">
    <property type="entry name" value="Prot_kin_PA4780"/>
</dbReference>
<keyword evidence="14" id="KW-1185">Reference proteome</keyword>
<comment type="caution">
    <text evidence="13">The sequence shown here is derived from an EMBL/GenBank/DDBJ whole genome shotgun (WGS) entry which is preliminary data.</text>
</comment>
<dbReference type="RefSeq" id="WP_109676023.1">
    <property type="nucleotide sequence ID" value="NZ_CP086615.1"/>
</dbReference>
<evidence type="ECO:0000259" key="12">
    <source>
        <dbReference type="SMART" id="SM00090"/>
    </source>
</evidence>
<dbReference type="EC" id="2.7.11.1" evidence="2"/>
<evidence type="ECO:0000256" key="6">
    <source>
        <dbReference type="ARBA" id="ARBA00022741"/>
    </source>
</evidence>
<dbReference type="InterPro" id="IPR011009">
    <property type="entry name" value="Kinase-like_dom_sf"/>
</dbReference>
<dbReference type="GO" id="GO:0004674">
    <property type="term" value="F:protein serine/threonine kinase activity"/>
    <property type="evidence" value="ECO:0007669"/>
    <property type="project" value="UniProtKB-KW"/>
</dbReference>
<evidence type="ECO:0000313" key="13">
    <source>
        <dbReference type="EMBL" id="PWG65214.1"/>
    </source>
</evidence>
<dbReference type="Gene3D" id="1.10.510.10">
    <property type="entry name" value="Transferase(Phosphotransferase) domain 1"/>
    <property type="match status" value="1"/>
</dbReference>
<dbReference type="PROSITE" id="PS00109">
    <property type="entry name" value="PROTEIN_KINASE_TYR"/>
    <property type="match status" value="1"/>
</dbReference>
<comment type="catalytic activity">
    <reaction evidence="10">
        <text>L-threonyl-[protein] + ATP = O-phospho-L-threonyl-[protein] + ADP + H(+)</text>
        <dbReference type="Rhea" id="RHEA:46608"/>
        <dbReference type="Rhea" id="RHEA-COMP:11060"/>
        <dbReference type="Rhea" id="RHEA-COMP:11605"/>
        <dbReference type="ChEBI" id="CHEBI:15378"/>
        <dbReference type="ChEBI" id="CHEBI:30013"/>
        <dbReference type="ChEBI" id="CHEBI:30616"/>
        <dbReference type="ChEBI" id="CHEBI:61977"/>
        <dbReference type="ChEBI" id="CHEBI:456216"/>
        <dbReference type="EC" id="2.7.11.1"/>
    </reaction>
</comment>
<dbReference type="NCBIfam" id="NF041645">
    <property type="entry name" value="prot_kin_PA4780"/>
    <property type="match status" value="1"/>
</dbReference>
<keyword evidence="6" id="KW-0547">Nucleotide-binding</keyword>
<sequence>MKTPKRLQPLIEDGLVDEVVRPLKSGKEAAVYVVRAGGEVCCAKVYKAAQERGFRQRAEYGEGRRVRNTRRARAMARGTRYGREAEEAEWQSAEVGALYRLADAGVRVPRPHLFVDGVLLMELVTDADGAAAPRLDTILPSADQALAWHRTLMHEVVRMLCAGLIHGDLSEYNVLVDAAGPVIIDLPQAVDAAGNNNACRLLVRDVDHLTDYFAQFTPDLADTDYAGEIWSLYEAGRLTPHTELTGRFEAEVHTPDVAAVLRAIEAARAEALLGDRAFDEDDEDEETG</sequence>
<dbReference type="InterPro" id="IPR018934">
    <property type="entry name" value="RIO_dom"/>
</dbReference>
<dbReference type="Gene3D" id="3.30.200.20">
    <property type="entry name" value="Phosphorylase Kinase, domain 1"/>
    <property type="match status" value="1"/>
</dbReference>
<dbReference type="InterPro" id="IPR051272">
    <property type="entry name" value="RIO-type_Ser/Thr_kinase"/>
</dbReference>
<name>A0A2U2N8A0_9GAMM</name>
<dbReference type="InterPro" id="IPR000687">
    <property type="entry name" value="RIO_kinase"/>
</dbReference>
<dbReference type="PROSITE" id="PS01245">
    <property type="entry name" value="RIO1"/>
    <property type="match status" value="1"/>
</dbReference>
<dbReference type="GO" id="GO:0005524">
    <property type="term" value="F:ATP binding"/>
    <property type="evidence" value="ECO:0007669"/>
    <property type="project" value="UniProtKB-KW"/>
</dbReference>
<keyword evidence="3" id="KW-0723">Serine/threonine-protein kinase</keyword>
<evidence type="ECO:0000256" key="4">
    <source>
        <dbReference type="ARBA" id="ARBA00022679"/>
    </source>
</evidence>
<evidence type="ECO:0000256" key="1">
    <source>
        <dbReference type="ARBA" id="ARBA00009196"/>
    </source>
</evidence>
<dbReference type="SUPFAM" id="SSF56112">
    <property type="entry name" value="Protein kinase-like (PK-like)"/>
    <property type="match status" value="1"/>
</dbReference>
<dbReference type="AlphaFoldDB" id="A0A2U2N8A0"/>
<gene>
    <name evidence="13" type="ORF">DEM34_02775</name>
</gene>
<evidence type="ECO:0000256" key="9">
    <source>
        <dbReference type="ARBA" id="ARBA00022842"/>
    </source>
</evidence>
<evidence type="ECO:0000256" key="10">
    <source>
        <dbReference type="ARBA" id="ARBA00047899"/>
    </source>
</evidence>
<dbReference type="PANTHER" id="PTHR45723">
    <property type="entry name" value="SERINE/THREONINE-PROTEIN KINASE RIO1"/>
    <property type="match status" value="1"/>
</dbReference>
<evidence type="ECO:0000256" key="7">
    <source>
        <dbReference type="ARBA" id="ARBA00022777"/>
    </source>
</evidence>